<dbReference type="OrthoDB" id="977752at2"/>
<feature type="domain" description="Mannosyl-glycoprotein endo-beta-N-acetylglucosamidase-like" evidence="2">
    <location>
        <begin position="11"/>
        <end position="154"/>
    </location>
</feature>
<dbReference type="RefSeq" id="WP_114378930.1">
    <property type="nucleotide sequence ID" value="NZ_QPJD01000003.1"/>
</dbReference>
<organism evidence="3 4">
    <name type="scientific">Paenibacillus prosopidis</name>
    <dbReference type="NCBI Taxonomy" id="630520"/>
    <lineage>
        <taxon>Bacteria</taxon>
        <taxon>Bacillati</taxon>
        <taxon>Bacillota</taxon>
        <taxon>Bacilli</taxon>
        <taxon>Bacillales</taxon>
        <taxon>Paenibacillaceae</taxon>
        <taxon>Paenibacillus</taxon>
    </lineage>
</organism>
<evidence type="ECO:0000256" key="1">
    <source>
        <dbReference type="ARBA" id="ARBA00022801"/>
    </source>
</evidence>
<dbReference type="SMART" id="SM00047">
    <property type="entry name" value="LYZ2"/>
    <property type="match status" value="1"/>
</dbReference>
<sequence length="259" mass="28605">MAALTRDQFFTILAPTVIRVKREGSTMFPSVRLAQNLLETGGVIHSWYNLGGIKVGSGQTNAYWHGEAVVKGTWEYVDGRSANTRAAFRAYKSVYHFYKDLDLLLAAPRYARVRTAQTPEQQAEMLQACGYATDPAYATKLKSIIRQYGLKRYDALGSRQVPKPEKFKDAEQIAVLYEGEVVSDGYLLNGVTWVPARLLGESLGAVIDWTGSKVTVNGTELESMLSEATGYVQIRDLAAELGLTASWDAAARVVLLNRE</sequence>
<proteinExistence type="predicted"/>
<dbReference type="AlphaFoldDB" id="A0A368W961"/>
<accession>A0A368W961</accession>
<keyword evidence="3" id="KW-0282">Flagellum</keyword>
<dbReference type="InterPro" id="IPR002901">
    <property type="entry name" value="MGlyc_endo_b_GlcNAc-like_dom"/>
</dbReference>
<keyword evidence="4" id="KW-1185">Reference proteome</keyword>
<evidence type="ECO:0000259" key="2">
    <source>
        <dbReference type="SMART" id="SM00047"/>
    </source>
</evidence>
<evidence type="ECO:0000313" key="3">
    <source>
        <dbReference type="EMBL" id="RCW50066.1"/>
    </source>
</evidence>
<dbReference type="Gene3D" id="1.10.530.10">
    <property type="match status" value="1"/>
</dbReference>
<dbReference type="Pfam" id="PF01832">
    <property type="entry name" value="Glucosaminidase"/>
    <property type="match status" value="1"/>
</dbReference>
<dbReference type="Proteomes" id="UP000252415">
    <property type="component" value="Unassembled WGS sequence"/>
</dbReference>
<comment type="caution">
    <text evidence="3">The sequence shown here is derived from an EMBL/GenBank/DDBJ whole genome shotgun (WGS) entry which is preliminary data.</text>
</comment>
<dbReference type="GO" id="GO:0004040">
    <property type="term" value="F:amidase activity"/>
    <property type="evidence" value="ECO:0007669"/>
    <property type="project" value="InterPro"/>
</dbReference>
<dbReference type="InterPro" id="IPR051056">
    <property type="entry name" value="Glycosyl_Hydrolase_73"/>
</dbReference>
<keyword evidence="3" id="KW-0969">Cilium</keyword>
<dbReference type="PANTHER" id="PTHR33308">
    <property type="entry name" value="PEPTIDOGLYCAN HYDROLASE FLGJ"/>
    <property type="match status" value="1"/>
</dbReference>
<name>A0A368W961_9BACL</name>
<protein>
    <submittedName>
        <fullName evidence="3">Flagellar protein FlgJ</fullName>
    </submittedName>
</protein>
<keyword evidence="1" id="KW-0378">Hydrolase</keyword>
<evidence type="ECO:0000313" key="4">
    <source>
        <dbReference type="Proteomes" id="UP000252415"/>
    </source>
</evidence>
<dbReference type="Gene3D" id="4.10.80.30">
    <property type="entry name" value="DNA polymerase, domain 6"/>
    <property type="match status" value="1"/>
</dbReference>
<keyword evidence="3" id="KW-0966">Cell projection</keyword>
<gene>
    <name evidence="3" type="ORF">DFP97_10383</name>
</gene>
<dbReference type="EMBL" id="QPJD01000003">
    <property type="protein sequence ID" value="RCW50066.1"/>
    <property type="molecule type" value="Genomic_DNA"/>
</dbReference>
<dbReference type="PANTHER" id="PTHR33308:SF9">
    <property type="entry name" value="PEPTIDOGLYCAN HYDROLASE FLGJ"/>
    <property type="match status" value="1"/>
</dbReference>
<reference evidence="3 4" key="1">
    <citation type="submission" date="2018-07" db="EMBL/GenBank/DDBJ databases">
        <title>Genomic Encyclopedia of Type Strains, Phase III (KMG-III): the genomes of soil and plant-associated and newly described type strains.</title>
        <authorList>
            <person name="Whitman W."/>
        </authorList>
    </citation>
    <scope>NUCLEOTIDE SEQUENCE [LARGE SCALE GENOMIC DNA]</scope>
    <source>
        <strain evidence="3 4">CECT 7506</strain>
    </source>
</reference>